<evidence type="ECO:0000256" key="5">
    <source>
        <dbReference type="ARBA" id="ARBA00022777"/>
    </source>
</evidence>
<organism evidence="8">
    <name type="scientific">marine sediment metagenome</name>
    <dbReference type="NCBI Taxonomy" id="412755"/>
    <lineage>
        <taxon>unclassified sequences</taxon>
        <taxon>metagenomes</taxon>
        <taxon>ecological metagenomes</taxon>
    </lineage>
</organism>
<feature type="coiled-coil region" evidence="6">
    <location>
        <begin position="190"/>
        <end position="217"/>
    </location>
</feature>
<gene>
    <name evidence="8" type="ORF">LCGC14_2621360</name>
</gene>
<reference evidence="8" key="1">
    <citation type="journal article" date="2015" name="Nature">
        <title>Complex archaea that bridge the gap between prokaryotes and eukaryotes.</title>
        <authorList>
            <person name="Spang A."/>
            <person name="Saw J.H."/>
            <person name="Jorgensen S.L."/>
            <person name="Zaremba-Niedzwiedzka K."/>
            <person name="Martijn J."/>
            <person name="Lind A.E."/>
            <person name="van Eijk R."/>
            <person name="Schleper C."/>
            <person name="Guy L."/>
            <person name="Ettema T.J."/>
        </authorList>
    </citation>
    <scope>NUCLEOTIDE SEQUENCE</scope>
</reference>
<proteinExistence type="predicted"/>
<comment type="catalytic activity">
    <reaction evidence="1">
        <text>ATP + protein L-histidine = ADP + protein N-phospho-L-histidine.</text>
        <dbReference type="EC" id="2.7.13.3"/>
    </reaction>
</comment>
<dbReference type="Pfam" id="PF13426">
    <property type="entry name" value="PAS_9"/>
    <property type="match status" value="1"/>
</dbReference>
<evidence type="ECO:0000256" key="1">
    <source>
        <dbReference type="ARBA" id="ARBA00000085"/>
    </source>
</evidence>
<dbReference type="PROSITE" id="PS50112">
    <property type="entry name" value="PAS"/>
    <property type="match status" value="1"/>
</dbReference>
<dbReference type="SUPFAM" id="SSF55785">
    <property type="entry name" value="PYP-like sensor domain (PAS domain)"/>
    <property type="match status" value="2"/>
</dbReference>
<dbReference type="PANTHER" id="PTHR43304">
    <property type="entry name" value="PHYTOCHROME-LIKE PROTEIN CPH1"/>
    <property type="match status" value="1"/>
</dbReference>
<dbReference type="EMBL" id="LAZR01044739">
    <property type="protein sequence ID" value="KKL03915.1"/>
    <property type="molecule type" value="Genomic_DNA"/>
</dbReference>
<dbReference type="Gene3D" id="3.30.450.20">
    <property type="entry name" value="PAS domain"/>
    <property type="match status" value="2"/>
</dbReference>
<dbReference type="NCBIfam" id="TIGR00229">
    <property type="entry name" value="sensory_box"/>
    <property type="match status" value="2"/>
</dbReference>
<evidence type="ECO:0000313" key="8">
    <source>
        <dbReference type="EMBL" id="KKL03915.1"/>
    </source>
</evidence>
<dbReference type="Pfam" id="PF13188">
    <property type="entry name" value="PAS_8"/>
    <property type="match status" value="1"/>
</dbReference>
<dbReference type="InterPro" id="IPR052162">
    <property type="entry name" value="Sensor_kinase/Photoreceptor"/>
</dbReference>
<evidence type="ECO:0000256" key="6">
    <source>
        <dbReference type="SAM" id="Coils"/>
    </source>
</evidence>
<name>A0A0F9A350_9ZZZZ</name>
<dbReference type="AlphaFoldDB" id="A0A0F9A350"/>
<feature type="domain" description="PAS" evidence="7">
    <location>
        <begin position="227"/>
        <end position="279"/>
    </location>
</feature>
<evidence type="ECO:0000256" key="2">
    <source>
        <dbReference type="ARBA" id="ARBA00012438"/>
    </source>
</evidence>
<keyword evidence="6" id="KW-0175">Coiled coil</keyword>
<dbReference type="GO" id="GO:0004673">
    <property type="term" value="F:protein histidine kinase activity"/>
    <property type="evidence" value="ECO:0007669"/>
    <property type="project" value="UniProtKB-EC"/>
</dbReference>
<evidence type="ECO:0000259" key="7">
    <source>
        <dbReference type="PROSITE" id="PS50112"/>
    </source>
</evidence>
<dbReference type="PANTHER" id="PTHR43304:SF1">
    <property type="entry name" value="PAC DOMAIN-CONTAINING PROTEIN"/>
    <property type="match status" value="1"/>
</dbReference>
<sequence>MSSLISNIFSSSECERLKEVLKNPEKELKGIINLLEKKVEVEYKKFKESETKLKKTEQRFRSLIEQTTDAVFCYEYNPSIPINLPLDDQVKRLYDGVLVDCNLICARAYGADRVEDVIGRKLTDLFGTIPKSLDKLFRDMIEGGYHIVDGVGIEKLPNGEERYFLNNGHSVIENHKLVRVWGTFRDITDRKKTEEKFKKSEKKLKESEEKFRNITEQSLMGICIAQDNQIKYINKVYADIFGYSDEEMMKWEIQDALKAIHPDDREFAIEQLTKKQKGEKDV</sequence>
<protein>
    <recommendedName>
        <fullName evidence="2">histidine kinase</fullName>
        <ecNumber evidence="2">2.7.13.3</ecNumber>
    </recommendedName>
</protein>
<accession>A0A0F9A350</accession>
<comment type="caution">
    <text evidence="8">The sequence shown here is derived from an EMBL/GenBank/DDBJ whole genome shotgun (WGS) entry which is preliminary data.</text>
</comment>
<evidence type="ECO:0000256" key="4">
    <source>
        <dbReference type="ARBA" id="ARBA00022679"/>
    </source>
</evidence>
<evidence type="ECO:0000256" key="3">
    <source>
        <dbReference type="ARBA" id="ARBA00022553"/>
    </source>
</evidence>
<dbReference type="EC" id="2.7.13.3" evidence="2"/>
<keyword evidence="3" id="KW-0597">Phosphoprotein</keyword>
<dbReference type="CDD" id="cd00130">
    <property type="entry name" value="PAS"/>
    <property type="match status" value="1"/>
</dbReference>
<keyword evidence="5" id="KW-0418">Kinase</keyword>
<keyword evidence="4" id="KW-0808">Transferase</keyword>
<dbReference type="InterPro" id="IPR035965">
    <property type="entry name" value="PAS-like_dom_sf"/>
</dbReference>
<feature type="non-terminal residue" evidence="8">
    <location>
        <position position="282"/>
    </location>
</feature>
<dbReference type="SMART" id="SM00091">
    <property type="entry name" value="PAS"/>
    <property type="match status" value="1"/>
</dbReference>
<dbReference type="InterPro" id="IPR000014">
    <property type="entry name" value="PAS"/>
</dbReference>